<evidence type="ECO:0000313" key="2">
    <source>
        <dbReference type="EMBL" id="GFU26724.1"/>
    </source>
</evidence>
<keyword evidence="3" id="KW-1185">Reference proteome</keyword>
<reference evidence="2" key="1">
    <citation type="submission" date="2020-08" db="EMBL/GenBank/DDBJ databases">
        <title>Multicomponent nature underlies the extraordinary mechanical properties of spider dragline silk.</title>
        <authorList>
            <person name="Kono N."/>
            <person name="Nakamura H."/>
            <person name="Mori M."/>
            <person name="Yoshida Y."/>
            <person name="Ohtoshi R."/>
            <person name="Malay A.D."/>
            <person name="Moran D.A.P."/>
            <person name="Tomita M."/>
            <person name="Numata K."/>
            <person name="Arakawa K."/>
        </authorList>
    </citation>
    <scope>NUCLEOTIDE SEQUENCE</scope>
</reference>
<dbReference type="Proteomes" id="UP000887013">
    <property type="component" value="Unassembled WGS sequence"/>
</dbReference>
<comment type="caution">
    <text evidence="2">The sequence shown here is derived from an EMBL/GenBank/DDBJ whole genome shotgun (WGS) entry which is preliminary data.</text>
</comment>
<feature type="signal peptide" evidence="1">
    <location>
        <begin position="1"/>
        <end position="17"/>
    </location>
</feature>
<keyword evidence="1" id="KW-0732">Signal</keyword>
<sequence length="86" mass="9320">MPAWVLRFLALTSLTCHLPPPPACILLPACFSARPSIKATGCTFPGLPGCENVHGCRALWLFKVVLECSSDCIEAKEFSKLDMVAQ</sequence>
<dbReference type="EMBL" id="BMAW01128652">
    <property type="protein sequence ID" value="GFU26724.1"/>
    <property type="molecule type" value="Genomic_DNA"/>
</dbReference>
<proteinExistence type="predicted"/>
<evidence type="ECO:0000256" key="1">
    <source>
        <dbReference type="SAM" id="SignalP"/>
    </source>
</evidence>
<gene>
    <name evidence="2" type="ORF">NPIL_496991</name>
</gene>
<accession>A0A8X6QH17</accession>
<protein>
    <recommendedName>
        <fullName evidence="4">Spider venom protein</fullName>
    </recommendedName>
</protein>
<feature type="chain" id="PRO_5036476320" description="Spider venom protein" evidence="1">
    <location>
        <begin position="18"/>
        <end position="86"/>
    </location>
</feature>
<organism evidence="2 3">
    <name type="scientific">Nephila pilipes</name>
    <name type="common">Giant wood spider</name>
    <name type="synonym">Nephila maculata</name>
    <dbReference type="NCBI Taxonomy" id="299642"/>
    <lineage>
        <taxon>Eukaryota</taxon>
        <taxon>Metazoa</taxon>
        <taxon>Ecdysozoa</taxon>
        <taxon>Arthropoda</taxon>
        <taxon>Chelicerata</taxon>
        <taxon>Arachnida</taxon>
        <taxon>Araneae</taxon>
        <taxon>Araneomorphae</taxon>
        <taxon>Entelegynae</taxon>
        <taxon>Araneoidea</taxon>
        <taxon>Nephilidae</taxon>
        <taxon>Nephila</taxon>
    </lineage>
</organism>
<dbReference type="AlphaFoldDB" id="A0A8X6QH17"/>
<name>A0A8X6QH17_NEPPI</name>
<evidence type="ECO:0008006" key="4">
    <source>
        <dbReference type="Google" id="ProtNLM"/>
    </source>
</evidence>
<evidence type="ECO:0000313" key="3">
    <source>
        <dbReference type="Proteomes" id="UP000887013"/>
    </source>
</evidence>